<evidence type="ECO:0000259" key="6">
    <source>
        <dbReference type="PROSITE" id="PS51387"/>
    </source>
</evidence>
<dbReference type="AlphaFoldDB" id="A0AAI8VCK4"/>
<keyword evidence="3" id="KW-0274">FAD</keyword>
<dbReference type="Gene3D" id="3.30.465.10">
    <property type="match status" value="1"/>
</dbReference>
<dbReference type="InterPro" id="IPR006094">
    <property type="entry name" value="Oxid_FAD_bind_N"/>
</dbReference>
<dbReference type="EMBL" id="CAUWAG010000004">
    <property type="protein sequence ID" value="CAJ2502429.1"/>
    <property type="molecule type" value="Genomic_DNA"/>
</dbReference>
<dbReference type="PANTHER" id="PTHR42973:SF13">
    <property type="entry name" value="FAD-BINDING PCMH-TYPE DOMAIN-CONTAINING PROTEIN"/>
    <property type="match status" value="1"/>
</dbReference>
<protein>
    <submittedName>
        <fullName evidence="7">Uu.00g098230.m01.CDS01</fullName>
    </submittedName>
</protein>
<keyword evidence="5" id="KW-0732">Signal</keyword>
<organism evidence="7 8">
    <name type="scientific">Anthostomella pinea</name>
    <dbReference type="NCBI Taxonomy" id="933095"/>
    <lineage>
        <taxon>Eukaryota</taxon>
        <taxon>Fungi</taxon>
        <taxon>Dikarya</taxon>
        <taxon>Ascomycota</taxon>
        <taxon>Pezizomycotina</taxon>
        <taxon>Sordariomycetes</taxon>
        <taxon>Xylariomycetidae</taxon>
        <taxon>Xylariales</taxon>
        <taxon>Xylariaceae</taxon>
        <taxon>Anthostomella</taxon>
    </lineage>
</organism>
<dbReference type="PROSITE" id="PS51387">
    <property type="entry name" value="FAD_PCMH"/>
    <property type="match status" value="1"/>
</dbReference>
<dbReference type="Proteomes" id="UP001295740">
    <property type="component" value="Unassembled WGS sequence"/>
</dbReference>
<name>A0AAI8VCK4_9PEZI</name>
<keyword evidence="2" id="KW-0285">Flavoprotein</keyword>
<dbReference type="InterPro" id="IPR016169">
    <property type="entry name" value="FAD-bd_PCMH_sub2"/>
</dbReference>
<keyword evidence="4" id="KW-0560">Oxidoreductase</keyword>
<evidence type="ECO:0000256" key="2">
    <source>
        <dbReference type="ARBA" id="ARBA00022630"/>
    </source>
</evidence>
<evidence type="ECO:0000256" key="5">
    <source>
        <dbReference type="SAM" id="SignalP"/>
    </source>
</evidence>
<dbReference type="InterPro" id="IPR050416">
    <property type="entry name" value="FAD-linked_Oxidoreductase"/>
</dbReference>
<comment type="caution">
    <text evidence="7">The sequence shown here is derived from an EMBL/GenBank/DDBJ whole genome shotgun (WGS) entry which is preliminary data.</text>
</comment>
<evidence type="ECO:0000256" key="1">
    <source>
        <dbReference type="ARBA" id="ARBA00005466"/>
    </source>
</evidence>
<dbReference type="Pfam" id="PF01565">
    <property type="entry name" value="FAD_binding_4"/>
    <property type="match status" value="1"/>
</dbReference>
<dbReference type="InterPro" id="IPR016166">
    <property type="entry name" value="FAD-bd_PCMH"/>
</dbReference>
<dbReference type="PANTHER" id="PTHR42973">
    <property type="entry name" value="BINDING OXIDOREDUCTASE, PUTATIVE (AFU_ORTHOLOGUE AFUA_1G17690)-RELATED"/>
    <property type="match status" value="1"/>
</dbReference>
<accession>A0AAI8VCK4</accession>
<feature type="signal peptide" evidence="5">
    <location>
        <begin position="1"/>
        <end position="17"/>
    </location>
</feature>
<evidence type="ECO:0000256" key="4">
    <source>
        <dbReference type="ARBA" id="ARBA00023002"/>
    </source>
</evidence>
<comment type="similarity">
    <text evidence="1">Belongs to the oxygen-dependent FAD-linked oxidoreductase family.</text>
</comment>
<dbReference type="SUPFAM" id="SSF56176">
    <property type="entry name" value="FAD-binding/transporter-associated domain-like"/>
    <property type="match status" value="1"/>
</dbReference>
<evidence type="ECO:0000313" key="7">
    <source>
        <dbReference type="EMBL" id="CAJ2502429.1"/>
    </source>
</evidence>
<evidence type="ECO:0000256" key="3">
    <source>
        <dbReference type="ARBA" id="ARBA00022827"/>
    </source>
</evidence>
<keyword evidence="8" id="KW-1185">Reference proteome</keyword>
<evidence type="ECO:0000313" key="8">
    <source>
        <dbReference type="Proteomes" id="UP001295740"/>
    </source>
</evidence>
<dbReference type="InterPro" id="IPR036318">
    <property type="entry name" value="FAD-bd_PCMH-like_sf"/>
</dbReference>
<reference evidence="7" key="1">
    <citation type="submission" date="2023-10" db="EMBL/GenBank/DDBJ databases">
        <authorList>
            <person name="Hackl T."/>
        </authorList>
    </citation>
    <scope>NUCLEOTIDE SEQUENCE</scope>
</reference>
<feature type="domain" description="FAD-binding PCMH-type" evidence="6">
    <location>
        <begin position="52"/>
        <end position="223"/>
    </location>
</feature>
<sequence>MSRALLAALALAATTVADTCDTVASQTSITILNPLTLAYTESQGEYWSTACSDLAPSCILEPETTAEVAAIVSILRDNNETFAIKSGGHNPNNYFASVEGGSQISTKSLNEVIFDPATETVRVGPGNRWDDVAAALDGTGYTVVGGRIGNVGVGGYLVGGGLSFMSAQYGWAANSVVEYTLVLANATILTVSETSYPDIFMTLKGGGNNFGIVTSYLLQAYPQGDVWGGNLIFDATPENSAALLAAVRDFTEYYPDEKAAVIVTAERTLATLADIWVMFLYYNGPDVPAGVFDNFTAVPHITDTTKTQTYSELVSGNNWSVLKGQVYTIGTETTPLPSAADGPEIMGAIFDHWVNVSDTAALVPGVVASIAFQPIPKQLASIARSKGGDMLDLDADVDRIMFELDYSFLDDADYATIDTTMRDTYGGFQSIVQGYQASGMLPADAYLPLFQNDCFYPQNYFGRLRPEKLALAQQVQAEVDPDGFWTERTGGFKIPA</sequence>
<dbReference type="GO" id="GO:0071949">
    <property type="term" value="F:FAD binding"/>
    <property type="evidence" value="ECO:0007669"/>
    <property type="project" value="InterPro"/>
</dbReference>
<proteinExistence type="inferred from homology"/>
<feature type="chain" id="PRO_5042530115" evidence="5">
    <location>
        <begin position="18"/>
        <end position="496"/>
    </location>
</feature>
<gene>
    <name evidence="7" type="ORF">KHLLAP_LOCUS2897</name>
</gene>
<dbReference type="GO" id="GO:0016491">
    <property type="term" value="F:oxidoreductase activity"/>
    <property type="evidence" value="ECO:0007669"/>
    <property type="project" value="UniProtKB-KW"/>
</dbReference>